<accession>C5MDH9</accession>
<dbReference type="Gene3D" id="1.10.10.10">
    <property type="entry name" value="Winged helix-like DNA-binding domain superfamily/Winged helix DNA-binding domain"/>
    <property type="match status" value="1"/>
</dbReference>
<dbReference type="Pfam" id="PF18149">
    <property type="entry name" value="Helicase_PWI"/>
    <property type="match status" value="1"/>
</dbReference>
<dbReference type="Pfam" id="PF21188">
    <property type="entry name" value="BRR2_plug"/>
    <property type="match status" value="1"/>
</dbReference>
<dbReference type="InterPro" id="IPR027417">
    <property type="entry name" value="P-loop_NTPase"/>
</dbReference>
<evidence type="ECO:0000259" key="6">
    <source>
        <dbReference type="PROSITE" id="PS51192"/>
    </source>
</evidence>
<keyword evidence="4" id="KW-0067">ATP-binding</keyword>
<evidence type="ECO:0000256" key="2">
    <source>
        <dbReference type="ARBA" id="ARBA00022801"/>
    </source>
</evidence>
<dbReference type="GO" id="GO:0003676">
    <property type="term" value="F:nucleic acid binding"/>
    <property type="evidence" value="ECO:0007669"/>
    <property type="project" value="InterPro"/>
</dbReference>
<dbReference type="PROSITE" id="PS51194">
    <property type="entry name" value="HELICASE_CTER"/>
    <property type="match status" value="1"/>
</dbReference>
<dbReference type="GO" id="GO:0004386">
    <property type="term" value="F:helicase activity"/>
    <property type="evidence" value="ECO:0007669"/>
    <property type="project" value="UniProtKB-KW"/>
</dbReference>
<keyword evidence="3" id="KW-0347">Helicase</keyword>
<dbReference type="GO" id="GO:0005524">
    <property type="term" value="F:ATP binding"/>
    <property type="evidence" value="ECO:0007669"/>
    <property type="project" value="UniProtKB-KW"/>
</dbReference>
<organism evidence="8 9">
    <name type="scientific">Candida tropicalis (strain ATCC MYA-3404 / T1)</name>
    <name type="common">Yeast</name>
    <dbReference type="NCBI Taxonomy" id="294747"/>
    <lineage>
        <taxon>Eukaryota</taxon>
        <taxon>Fungi</taxon>
        <taxon>Dikarya</taxon>
        <taxon>Ascomycota</taxon>
        <taxon>Saccharomycotina</taxon>
        <taxon>Pichiomycetes</taxon>
        <taxon>Debaryomycetaceae</taxon>
        <taxon>Candida/Lodderomyces clade</taxon>
        <taxon>Candida</taxon>
    </lineage>
</organism>
<dbReference type="InterPro" id="IPR011545">
    <property type="entry name" value="DEAD/DEAH_box_helicase_dom"/>
</dbReference>
<dbReference type="InterPro" id="IPR041094">
    <property type="entry name" value="Brr2_helicase_PWI"/>
</dbReference>
<dbReference type="InterPro" id="IPR014001">
    <property type="entry name" value="Helicase_ATP-bd"/>
</dbReference>
<dbReference type="PANTHER" id="PTHR47961">
    <property type="entry name" value="DNA POLYMERASE THETA, PUTATIVE (AFU_ORTHOLOGUE AFUA_1G05260)-RELATED"/>
    <property type="match status" value="1"/>
</dbReference>
<dbReference type="AlphaFoldDB" id="C5MDH9"/>
<dbReference type="GO" id="GO:0005634">
    <property type="term" value="C:nucleus"/>
    <property type="evidence" value="ECO:0007669"/>
    <property type="project" value="TreeGrafter"/>
</dbReference>
<feature type="domain" description="Helicase ATP-binding" evidence="6">
    <location>
        <begin position="368"/>
        <end position="545"/>
    </location>
</feature>
<dbReference type="FunFam" id="1.10.10.10:FF:000024">
    <property type="entry name" value="U5 small nuclear ribonucleoprotein helicase"/>
    <property type="match status" value="1"/>
</dbReference>
<keyword evidence="2" id="KW-0378">Hydrolase</keyword>
<evidence type="ECO:0000256" key="3">
    <source>
        <dbReference type="ARBA" id="ARBA00022806"/>
    </source>
</evidence>
<proteinExistence type="predicted"/>
<evidence type="ECO:0000259" key="7">
    <source>
        <dbReference type="PROSITE" id="PS51194"/>
    </source>
</evidence>
<protein>
    <submittedName>
        <fullName evidence="8">Uncharacterized protein</fullName>
    </submittedName>
</protein>
<evidence type="ECO:0000256" key="1">
    <source>
        <dbReference type="ARBA" id="ARBA00022741"/>
    </source>
</evidence>
<dbReference type="InterPro" id="IPR048863">
    <property type="entry name" value="BRR2_plug"/>
</dbReference>
<keyword evidence="9" id="KW-1185">Reference proteome</keyword>
<dbReference type="OrthoDB" id="5575at2759"/>
<dbReference type="Gene3D" id="3.40.50.300">
    <property type="entry name" value="P-loop containing nucleotide triphosphate hydrolases"/>
    <property type="match status" value="2"/>
</dbReference>
<feature type="region of interest" description="Disordered" evidence="5">
    <location>
        <begin position="34"/>
        <end position="53"/>
    </location>
</feature>
<dbReference type="EMBL" id="GG692399">
    <property type="protein sequence ID" value="EER32060.1"/>
    <property type="molecule type" value="Genomic_DNA"/>
</dbReference>
<reference evidence="8 9" key="1">
    <citation type="journal article" date="2009" name="Nature">
        <title>Evolution of pathogenicity and sexual reproduction in eight Candida genomes.</title>
        <authorList>
            <person name="Butler G."/>
            <person name="Rasmussen M.D."/>
            <person name="Lin M.F."/>
            <person name="Santos M.A."/>
            <person name="Sakthikumar S."/>
            <person name="Munro C.A."/>
            <person name="Rheinbay E."/>
            <person name="Grabherr M."/>
            <person name="Forche A."/>
            <person name="Reedy J.L."/>
            <person name="Agrafioti I."/>
            <person name="Arnaud M.B."/>
            <person name="Bates S."/>
            <person name="Brown A.J."/>
            <person name="Brunke S."/>
            <person name="Costanzo M.C."/>
            <person name="Fitzpatrick D.A."/>
            <person name="de Groot P.W."/>
            <person name="Harris D."/>
            <person name="Hoyer L.L."/>
            <person name="Hube B."/>
            <person name="Klis F.M."/>
            <person name="Kodira C."/>
            <person name="Lennard N."/>
            <person name="Logue M.E."/>
            <person name="Martin R."/>
            <person name="Neiman A.M."/>
            <person name="Nikolaou E."/>
            <person name="Quail M.A."/>
            <person name="Quinn J."/>
            <person name="Santos M.C."/>
            <person name="Schmitzberger F.F."/>
            <person name="Sherlock G."/>
            <person name="Shah P."/>
            <person name="Silverstein K.A."/>
            <person name="Skrzypek M.S."/>
            <person name="Soll D."/>
            <person name="Staggs R."/>
            <person name="Stansfield I."/>
            <person name="Stumpf M.P."/>
            <person name="Sudbery P.E."/>
            <person name="Srikantha T."/>
            <person name="Zeng Q."/>
            <person name="Berman J."/>
            <person name="Berriman M."/>
            <person name="Heitman J."/>
            <person name="Gow N.A."/>
            <person name="Lorenz M.C."/>
            <person name="Birren B.W."/>
            <person name="Kellis M."/>
            <person name="Cuomo C.A."/>
        </authorList>
    </citation>
    <scope>NUCLEOTIDE SEQUENCE [LARGE SCALE GENOMIC DNA]</scope>
    <source>
        <strain evidence="9">ATCC MYA-3404 / T1</strain>
    </source>
</reference>
<dbReference type="GO" id="GO:0016787">
    <property type="term" value="F:hydrolase activity"/>
    <property type="evidence" value="ECO:0007669"/>
    <property type="project" value="UniProtKB-KW"/>
</dbReference>
<evidence type="ECO:0000313" key="9">
    <source>
        <dbReference type="Proteomes" id="UP000002037"/>
    </source>
</evidence>
<name>C5MDH9_CANTT</name>
<dbReference type="Pfam" id="PF23445">
    <property type="entry name" value="WHD_SNRNP200"/>
    <property type="match status" value="1"/>
</dbReference>
<evidence type="ECO:0000313" key="8">
    <source>
        <dbReference type="EMBL" id="EER32060.1"/>
    </source>
</evidence>
<keyword evidence="1" id="KW-0547">Nucleotide-binding</keyword>
<dbReference type="InterPro" id="IPR001650">
    <property type="entry name" value="Helicase_C-like"/>
</dbReference>
<dbReference type="KEGG" id="ctp:CTRG_03731"/>
<feature type="region of interest" description="Disordered" evidence="5">
    <location>
        <begin position="1"/>
        <end position="23"/>
    </location>
</feature>
<dbReference type="SMART" id="SM00490">
    <property type="entry name" value="HELICc"/>
    <property type="match status" value="1"/>
</dbReference>
<dbReference type="PROSITE" id="PS51192">
    <property type="entry name" value="HELICASE_ATP_BIND_1"/>
    <property type="match status" value="1"/>
</dbReference>
<dbReference type="STRING" id="294747.C5MDH9"/>
<dbReference type="InterPro" id="IPR057842">
    <property type="entry name" value="WH_MER3"/>
</dbReference>
<evidence type="ECO:0000256" key="4">
    <source>
        <dbReference type="ARBA" id="ARBA00022840"/>
    </source>
</evidence>
<dbReference type="CDD" id="cd18795">
    <property type="entry name" value="SF2_C_Ski2"/>
    <property type="match status" value="1"/>
</dbReference>
<evidence type="ECO:0000256" key="5">
    <source>
        <dbReference type="SAM" id="MobiDB-lite"/>
    </source>
</evidence>
<dbReference type="VEuPathDB" id="FungiDB:CTRG_03731"/>
<dbReference type="FunFam" id="3.40.50.300:FF:000102">
    <property type="entry name" value="RNA helicase, activating signal cointegrator 1"/>
    <property type="match status" value="1"/>
</dbReference>
<sequence>MSNQVIRQKRNGKQEVETPALSMAGRISIKEMGSSYKAESATIQQSKKSTEPEEYNDQAFELFMTKIHGYLPDSSHEVIQSAAKVASEQLSSVDVPVQQKRSDLEELLNVKISDTDLNELIQLANKILASRLEQEKLQEENEYVAVNFEESEDENDHGFEEEIDAEEESEPVDVICDWQWLEGRFPEQSLGIFDLLANKELTVGQLDNDLNELLDYEHNDLVVKCIENRWRIVFTKKMVSEPRDVVIQEMKDLKLDSLLDEFFKKRPIEEEEDSGTKRQRSSQRITQRVNLEKIIFSTKAETTKITLPEGTFQENKKSYDIITVPPPEQPALADDEILPTSTLPPWAQQAFPTNETTTFNRIQSKIYPQAFETDNNLLICAPTGAGKTNVAMLTILRTIGNYRQNDHVQLKNFKIVYIAPLKALVQEQMREFQRRLTASYGVVVNELTGDSALSKQQILETQIIVTTPEKWDIITRKDPSYVKLVKLIIIDEIHLLHDERGPVLESIVSRTVRRSDEVRIVGLSATLPNYRDVAKFIQVPVEGLFYFDATFRPCPLQQEFVGVKEKKAIKKVAAMNEACYDRMYKSLKDGHQLIVFVHSRNETFTTAKYLSEKLDMDIVEHEGTKEVLKQEGESMKNAKLKEIISHGFGIHHAGLSKSDRSTVEDLFAQGHLRVLVSTATLAWGVNLPAHTVIIKGTETYSPETGTWVQLSPQDILQMLGRAGRPRYDKNGEGIIITSQDEIQYYLAILNQQLPIESQMVHKLVDNVNAEVVAGSITSIEEGIEWLGYTYFFVRMLQSPSLYGIEASYDLDSDPSLY</sequence>
<dbReference type="GeneID" id="8298832"/>
<gene>
    <name evidence="8" type="ORF">CTRG_03731</name>
</gene>
<dbReference type="Proteomes" id="UP000002037">
    <property type="component" value="Unassembled WGS sequence"/>
</dbReference>
<dbReference type="InterPro" id="IPR050474">
    <property type="entry name" value="Hel308_SKI2-like"/>
</dbReference>
<feature type="non-terminal residue" evidence="8">
    <location>
        <position position="817"/>
    </location>
</feature>
<dbReference type="SUPFAM" id="SSF52540">
    <property type="entry name" value="P-loop containing nucleoside triphosphate hydrolases"/>
    <property type="match status" value="1"/>
</dbReference>
<dbReference type="SMART" id="SM00487">
    <property type="entry name" value="DEXDc"/>
    <property type="match status" value="1"/>
</dbReference>
<dbReference type="PANTHER" id="PTHR47961:SF4">
    <property type="entry name" value="ACTIVATING SIGNAL COINTEGRATOR 1 COMPLEX SUBUNIT 3"/>
    <property type="match status" value="1"/>
</dbReference>
<feature type="domain" description="Helicase C-terminal" evidence="7">
    <location>
        <begin position="579"/>
        <end position="768"/>
    </location>
</feature>
<dbReference type="HOGENOM" id="CLU_346013_0_0_1"/>
<dbReference type="Pfam" id="PF00271">
    <property type="entry name" value="Helicase_C"/>
    <property type="match status" value="1"/>
</dbReference>
<dbReference type="RefSeq" id="XP_002549434.1">
    <property type="nucleotide sequence ID" value="XM_002549388.2"/>
</dbReference>
<dbReference type="Pfam" id="PF00270">
    <property type="entry name" value="DEAD"/>
    <property type="match status" value="1"/>
</dbReference>
<dbReference type="InterPro" id="IPR036388">
    <property type="entry name" value="WH-like_DNA-bd_sf"/>
</dbReference>
<dbReference type="eggNOG" id="KOG0951">
    <property type="taxonomic scope" value="Eukaryota"/>
</dbReference>